<feature type="domain" description="Hint" evidence="2">
    <location>
        <begin position="2041"/>
        <end position="2142"/>
    </location>
</feature>
<dbReference type="KEGG" id="scad:DN051_40430"/>
<dbReference type="InterPro" id="IPR006141">
    <property type="entry name" value="Intein_N"/>
</dbReference>
<reference evidence="4 5" key="1">
    <citation type="journal article" date="2019" name="Int. J. Syst. Evol. Microbiol.">
        <title>Streptomyces cadmiisoli sp. nov., a novel actinomycete isolated from cadmium-contaminated soil.</title>
        <authorList>
            <person name="Li K."/>
            <person name="Tang X."/>
            <person name="Zhao J."/>
            <person name="Guo Y."/>
            <person name="Tang Y."/>
            <person name="Gao J."/>
        </authorList>
    </citation>
    <scope>NUCLEOTIDE SEQUENCE [LARGE SCALE GENOMIC DNA]</scope>
    <source>
        <strain evidence="4 5">ZFG47</strain>
    </source>
</reference>
<keyword evidence="5" id="KW-1185">Reference proteome</keyword>
<dbReference type="RefSeq" id="WP_112441894.1">
    <property type="nucleotide sequence ID" value="NZ_CP030073.1"/>
</dbReference>
<dbReference type="CDD" id="cd00081">
    <property type="entry name" value="Hint"/>
    <property type="match status" value="1"/>
</dbReference>
<proteinExistence type="predicted"/>
<dbReference type="PANTHER" id="PTHR32305">
    <property type="match status" value="1"/>
</dbReference>
<dbReference type="Pfam" id="PF07591">
    <property type="entry name" value="PT-HINT"/>
    <property type="match status" value="1"/>
</dbReference>
<name>A0A2Z4JCX0_9ACTN</name>
<dbReference type="EMBL" id="CP030073">
    <property type="protein sequence ID" value="AWW42989.1"/>
    <property type="molecule type" value="Genomic_DNA"/>
</dbReference>
<dbReference type="Gene3D" id="2.180.10.10">
    <property type="entry name" value="RHS repeat-associated core"/>
    <property type="match status" value="1"/>
</dbReference>
<dbReference type="InterPro" id="IPR036844">
    <property type="entry name" value="Hint_dom_sf"/>
</dbReference>
<feature type="region of interest" description="Disordered" evidence="1">
    <location>
        <begin position="2246"/>
        <end position="2284"/>
    </location>
</feature>
<dbReference type="PROSITE" id="PS50817">
    <property type="entry name" value="INTEIN_N_TER"/>
    <property type="match status" value="1"/>
</dbReference>
<sequence length="2297" mass="248075">MSVPVPLTPLAAAAEMPGRPDVPEVKPTRVVEVTSPRAKAARDRAAQHRKGNQRLIDSARAERRTAWPKPSATEHRLTRTAKSDAVVTVNSVGGAASSRQARARAAGEVKVTVLDQKAARRAGVTGVLFTLQAEQTGAAEVTVDYSTFASAVGGNWSSRLGLATLPACALTTPHKKQCRTLAAETAATNNINAETVTARTSIAGSADKTPTVMALTAASTAAGAGDFKATPLSASATWQAGSSSGAFTWSYPITTPPAAAGPAPSLALSYDSGSIDGRTANTNNQGSMVGEGFEITSSYIERKYTSCDDDGQTDKFDLCWKYDNASLVLNGNATELVQDDTSGAWHLKDDNASKVVRLTGGDSNDENGEYWQLTTSDGTTYTFGLNKLSGAGSERTNSVWTVPVFGDDSGEPGYSKGTEFKDRSEVQAWRWNLDQVTDVHGNASTYSYAAEDNHYAKNGDTTALAPYTRGGRLEEIRYGQRSDTLFTAPASDKITFTYKERCTATNCSSLTADTADNWPDVPFDTICSASATDCQSTGPTFFTRKRLTGIDTYFWSRAAEPDAFKPVDSYTLEQEFFDGQDIGNSSDQVLTLTSLTRTGKDGTALSVPAIEFLYQQRPNRVAGGTQPGGGNIVPLTRPRIVSVTSETGAITSVTLSEPECVRSSNMPAAEDNNSLSCYPVYWAINGGETQLDWFHKYRVTSITTNDPAAGNPGTQLSYDYDTPGWHYNDDPFTKEKERTWSIWRGYQKVTTYAGDAGTTRSKNVKLFMQGMNADKRKDGTTRSAVIKGIDLDNVADNDPATTYDDLDVADWTDHDWLAGQLRQEITYNGAATAISTAVHNPWAHQTASQKKSYAHIKSYFVNKARTYSHTYLTTAQKWRTTATSYTYDTTYGTTNTVEDHGAWSTSGDETCTRTWYARDPDKGPTNLVSRTRTVAKPCANTDNTLSLPANSDTRGDVLSDTAVVYDNPAATGWSPDQIPTLGLPTWTGRAKAYPAASGTADRNPLPTTGWQTVTTTTYDTATAKLGRPLTTTDAKGRTTTTYYPAADGPLATQVVTTPKLASNGQAHQTSTNYNPARGTVNYTLDANLKRTDHTYDALGRITATWLPGRSKTADTPHAKFAYGLTRNEAPWTSVATLKPDGTSYDTTYSLYDAQLRPIQVQAPSPLGGRILTDTRYDSRGLAYETYADIYDTTSGPSGAYAQAAYGGGAQTQIQHDGAGRPTTTEFLVDGAKKWETTTTHTGDSTATSAPTGGNATRTITDPLGRTTETRTYAGTQPNDTAYGAASGTSYTNVRYTHTRDGKPDTITGPDSTTWSYTYDLFGRTVKTVDPDKGTTTTSYTDLDQIDSTTDDEDRTLLYSYDEHGRKTGLWHTSRTDTNQLAAWTYDTVLKGQPTASIRYENGNTTTGKAYTKQVTSYDNRYRPTATTLTLPADDPLVTSKAVEPTTTFQTDYRLDGSVATTREPAAAGLASELLTHRYNSAGLQTELSGTTGYLLAADYTELGQVGQLQLGTSTAEGTKRVFLTNTYERGTGRLLAAATDDQTRGPVQDLTYAYDPAGNVTAITDAANIGTGTDNQCFTYDAYRRLSQTWTPKTADCATSGRTTANLGGPAPYWTSYTYTASGQRKTEQQHFGTSATTTHCYDTARPHALTATTTTGNCTGITPQYTYDDTGNTETRVQENGSTTTQTLNWNKEGKLARLTDSTSATSTNYLYDADGELLIRRDNATDGETVLYLGATEVHLKTGKKWANRYYTAAGATIALRTNETGSEKLTFLAGDHHGTSTVAITGDASQALSKRYSTPFGKNRGQTTGVWPDDKAFLGMTADHQTGLTHIGAREYDPSTGQFISVDPLLQLNLHQTLNGYSYGAQNPATYPDPSGMGLACGEGNGFDTPCPDNDTNGDGVTNPGYPNTNVKDTNITWQDEGLQNEDANGDGYITLLPGVHIPAEWHGTAQFTQLFYGKLSESHYGIWIYADHPEEPSLQVSVSAALTSACHATGCPDEKKFFFNFFAQNVVAGIFEGGVKGRPGLGKLPKSRKGNCTQCFLAGTEVLMADGTTKDIENVRIGDKVLAADPETGEVAPRKVSRLIRTDEDKKFNELSITTEQGIEELTATYEHPFWSPSERRWVEAQQLKPGMTLLTDDARTVVVTANRPFTQHAVTYNLTIDGLHTYYVLAGQTPVLVHNSNGWCGPGLRTASEAGISPNDAKRIQNAANKSGQPIIVVGSRANGTPNAASDWDYILSGPSRTRHGVKNSLPRGTGDGEGSGRGRDFWQSYNPNRPDYAEVDRSRPYVVFEPR</sequence>
<dbReference type="SMART" id="SM00306">
    <property type="entry name" value="HintN"/>
    <property type="match status" value="1"/>
</dbReference>
<dbReference type="Gene3D" id="2.170.16.10">
    <property type="entry name" value="Hedgehog/Intein (Hint) domain"/>
    <property type="match status" value="1"/>
</dbReference>
<feature type="compositionally biased region" description="Polar residues" evidence="1">
    <location>
        <begin position="1248"/>
        <end position="1259"/>
    </location>
</feature>
<evidence type="ECO:0000313" key="5">
    <source>
        <dbReference type="Proteomes" id="UP000249616"/>
    </source>
</evidence>
<dbReference type="InterPro" id="IPR050708">
    <property type="entry name" value="T6SS_VgrG/RHS"/>
</dbReference>
<feature type="compositionally biased region" description="Low complexity" evidence="1">
    <location>
        <begin position="1236"/>
        <end position="1247"/>
    </location>
</feature>
<dbReference type="SUPFAM" id="SSF51294">
    <property type="entry name" value="Hedgehog/intein (Hint) domain"/>
    <property type="match status" value="1"/>
</dbReference>
<feature type="region of interest" description="Disordered" evidence="1">
    <location>
        <begin position="1"/>
        <end position="77"/>
    </location>
</feature>
<dbReference type="GO" id="GO:0016539">
    <property type="term" value="P:intein-mediated protein splicing"/>
    <property type="evidence" value="ECO:0007669"/>
    <property type="project" value="InterPro"/>
</dbReference>
<dbReference type="InterPro" id="IPR006530">
    <property type="entry name" value="YD"/>
</dbReference>
<dbReference type="Proteomes" id="UP000249616">
    <property type="component" value="Chromosome"/>
</dbReference>
<dbReference type="NCBIfam" id="TIGR01443">
    <property type="entry name" value="intein_Cterm"/>
    <property type="match status" value="1"/>
</dbReference>
<dbReference type="InterPro" id="IPR030934">
    <property type="entry name" value="Intein_C"/>
</dbReference>
<evidence type="ECO:0000256" key="1">
    <source>
        <dbReference type="SAM" id="MobiDB-lite"/>
    </source>
</evidence>
<dbReference type="InterPro" id="IPR022385">
    <property type="entry name" value="Rhs_assc_core"/>
</dbReference>
<accession>A0A2Z4JCX0</accession>
<feature type="compositionally biased region" description="Polar residues" evidence="1">
    <location>
        <begin position="1269"/>
        <end position="1279"/>
    </location>
</feature>
<dbReference type="NCBIfam" id="TIGR03696">
    <property type="entry name" value="Rhs_assc_core"/>
    <property type="match status" value="1"/>
</dbReference>
<evidence type="ECO:0000313" key="3">
    <source>
        <dbReference type="EMBL" id="AWW42152.1"/>
    </source>
</evidence>
<organism evidence="4 5">
    <name type="scientific">Streptomyces cadmiisoli</name>
    <dbReference type="NCBI Taxonomy" id="2184053"/>
    <lineage>
        <taxon>Bacteria</taxon>
        <taxon>Bacillati</taxon>
        <taxon>Actinomycetota</taxon>
        <taxon>Actinomycetes</taxon>
        <taxon>Kitasatosporales</taxon>
        <taxon>Streptomycetaceae</taxon>
        <taxon>Streptomyces</taxon>
        <taxon>Streptomyces aurantiacus group</taxon>
    </lineage>
</organism>
<dbReference type="KEGG" id="scad:DN051_00380"/>
<gene>
    <name evidence="3" type="ORF">DN051_00380</name>
    <name evidence="4" type="ORF">DN051_40430</name>
</gene>
<dbReference type="NCBIfam" id="TIGR01643">
    <property type="entry name" value="YD_repeat_2x"/>
    <property type="match status" value="1"/>
</dbReference>
<dbReference type="EMBL" id="CP030073">
    <property type="protein sequence ID" value="AWW42152.1"/>
    <property type="molecule type" value="Genomic_DNA"/>
</dbReference>
<evidence type="ECO:0000259" key="2">
    <source>
        <dbReference type="SMART" id="SM00306"/>
    </source>
</evidence>
<feature type="region of interest" description="Disordered" evidence="1">
    <location>
        <begin position="1235"/>
        <end position="1286"/>
    </location>
</feature>
<dbReference type="InterPro" id="IPR003587">
    <property type="entry name" value="Hint_dom_N"/>
</dbReference>
<protein>
    <submittedName>
        <fullName evidence="4">RHS repeat-associated core domain-containing protein</fullName>
    </submittedName>
</protein>
<dbReference type="PANTHER" id="PTHR32305:SF17">
    <property type="entry name" value="TRNA NUCLEASE WAPA"/>
    <property type="match status" value="1"/>
</dbReference>
<evidence type="ECO:0000313" key="4">
    <source>
        <dbReference type="EMBL" id="AWW42989.1"/>
    </source>
</evidence>